<organism evidence="2 3">
    <name type="scientific">Hevea brasiliensis</name>
    <name type="common">Para rubber tree</name>
    <name type="synonym">Siphonia brasiliensis</name>
    <dbReference type="NCBI Taxonomy" id="3981"/>
    <lineage>
        <taxon>Eukaryota</taxon>
        <taxon>Viridiplantae</taxon>
        <taxon>Streptophyta</taxon>
        <taxon>Embryophyta</taxon>
        <taxon>Tracheophyta</taxon>
        <taxon>Spermatophyta</taxon>
        <taxon>Magnoliopsida</taxon>
        <taxon>eudicotyledons</taxon>
        <taxon>Gunneridae</taxon>
        <taxon>Pentapetalae</taxon>
        <taxon>rosids</taxon>
        <taxon>fabids</taxon>
        <taxon>Malpighiales</taxon>
        <taxon>Euphorbiaceae</taxon>
        <taxon>Crotonoideae</taxon>
        <taxon>Micrandreae</taxon>
        <taxon>Hevea</taxon>
    </lineage>
</organism>
<name>A0A6A6MYR5_HEVBR</name>
<gene>
    <name evidence="2" type="ORF">GH714_009400</name>
</gene>
<dbReference type="Proteomes" id="UP000467840">
    <property type="component" value="Chromosome 10"/>
</dbReference>
<sequence>MYIGADRDAYGFAVRPQHVQRYREYANIYKEEEEERSDRWNSFLERQAESAKLPVNGLSLVEDNKALHSETTEQHTSDGLKKGAEGDDLSSERAGSDVSPKDLTENEGHS</sequence>
<proteinExistence type="predicted"/>
<evidence type="ECO:0000313" key="2">
    <source>
        <dbReference type="EMBL" id="KAF2318620.1"/>
    </source>
</evidence>
<dbReference type="AlphaFoldDB" id="A0A6A6MYR5"/>
<reference evidence="2 3" key="1">
    <citation type="journal article" date="2020" name="Mol. Plant">
        <title>The Chromosome-Based Rubber Tree Genome Provides New Insights into Spurge Genome Evolution and Rubber Biosynthesis.</title>
        <authorList>
            <person name="Liu J."/>
            <person name="Shi C."/>
            <person name="Shi C.C."/>
            <person name="Li W."/>
            <person name="Zhang Q.J."/>
            <person name="Zhang Y."/>
            <person name="Li K."/>
            <person name="Lu H.F."/>
            <person name="Shi C."/>
            <person name="Zhu S.T."/>
            <person name="Xiao Z.Y."/>
            <person name="Nan H."/>
            <person name="Yue Y."/>
            <person name="Zhu X.G."/>
            <person name="Wu Y."/>
            <person name="Hong X.N."/>
            <person name="Fan G.Y."/>
            <person name="Tong Y."/>
            <person name="Zhang D."/>
            <person name="Mao C.L."/>
            <person name="Liu Y.L."/>
            <person name="Hao S.J."/>
            <person name="Liu W.Q."/>
            <person name="Lv M.Q."/>
            <person name="Zhang H.B."/>
            <person name="Liu Y."/>
            <person name="Hu-Tang G.R."/>
            <person name="Wang J.P."/>
            <person name="Wang J.H."/>
            <person name="Sun Y.H."/>
            <person name="Ni S.B."/>
            <person name="Chen W.B."/>
            <person name="Zhang X.C."/>
            <person name="Jiao Y.N."/>
            <person name="Eichler E.E."/>
            <person name="Li G.H."/>
            <person name="Liu X."/>
            <person name="Gao L.Z."/>
        </authorList>
    </citation>
    <scope>NUCLEOTIDE SEQUENCE [LARGE SCALE GENOMIC DNA]</scope>
    <source>
        <strain evidence="3">cv. GT1</strain>
        <tissue evidence="2">Leaf</tissue>
    </source>
</reference>
<keyword evidence="3" id="KW-1185">Reference proteome</keyword>
<dbReference type="EMBL" id="JAAGAX010000003">
    <property type="protein sequence ID" value="KAF2318620.1"/>
    <property type="molecule type" value="Genomic_DNA"/>
</dbReference>
<comment type="caution">
    <text evidence="2">The sequence shown here is derived from an EMBL/GenBank/DDBJ whole genome shotgun (WGS) entry which is preliminary data.</text>
</comment>
<evidence type="ECO:0000256" key="1">
    <source>
        <dbReference type="SAM" id="MobiDB-lite"/>
    </source>
</evidence>
<protein>
    <submittedName>
        <fullName evidence="2">Uncharacterized protein</fullName>
    </submittedName>
</protein>
<feature type="region of interest" description="Disordered" evidence="1">
    <location>
        <begin position="64"/>
        <end position="110"/>
    </location>
</feature>
<evidence type="ECO:0000313" key="3">
    <source>
        <dbReference type="Proteomes" id="UP000467840"/>
    </source>
</evidence>
<accession>A0A6A6MYR5</accession>